<dbReference type="Proteomes" id="UP000482800">
    <property type="component" value="Unassembled WGS sequence"/>
</dbReference>
<reference evidence="1 2" key="1">
    <citation type="submission" date="2020-03" db="EMBL/GenBank/DDBJ databases">
        <title>Whole genome shotgun sequence of Phytohabitans houttuyneae NBRC 108639.</title>
        <authorList>
            <person name="Komaki H."/>
            <person name="Tamura T."/>
        </authorList>
    </citation>
    <scope>NUCLEOTIDE SEQUENCE [LARGE SCALE GENOMIC DNA]</scope>
    <source>
        <strain evidence="1 2">NBRC 108639</strain>
    </source>
</reference>
<keyword evidence="2" id="KW-1185">Reference proteome</keyword>
<sequence length="74" mass="7900">MPQAGCAAFVEGSIGYQVGAYRFPAVPVTIDDVGNCLTDLTHDLQQLHRVHTAQPLREGYEGTMILAVGRAGNT</sequence>
<comment type="caution">
    <text evidence="1">The sequence shown here is derived from an EMBL/GenBank/DDBJ whole genome shotgun (WGS) entry which is preliminary data.</text>
</comment>
<gene>
    <name evidence="1" type="ORF">Phou_103340</name>
</gene>
<proteinExistence type="predicted"/>
<protein>
    <submittedName>
        <fullName evidence="1">Uncharacterized protein</fullName>
    </submittedName>
</protein>
<accession>A0A6V8KQN2</accession>
<evidence type="ECO:0000313" key="1">
    <source>
        <dbReference type="EMBL" id="GFJ86154.1"/>
    </source>
</evidence>
<evidence type="ECO:0000313" key="2">
    <source>
        <dbReference type="Proteomes" id="UP000482800"/>
    </source>
</evidence>
<reference evidence="1 2" key="2">
    <citation type="submission" date="2020-03" db="EMBL/GenBank/DDBJ databases">
        <authorList>
            <person name="Ichikawa N."/>
            <person name="Kimura A."/>
            <person name="Kitahashi Y."/>
            <person name="Uohara A."/>
        </authorList>
    </citation>
    <scope>NUCLEOTIDE SEQUENCE [LARGE SCALE GENOMIC DNA]</scope>
    <source>
        <strain evidence="1 2">NBRC 108639</strain>
    </source>
</reference>
<organism evidence="1 2">
    <name type="scientific">Phytohabitans houttuyneae</name>
    <dbReference type="NCBI Taxonomy" id="1076126"/>
    <lineage>
        <taxon>Bacteria</taxon>
        <taxon>Bacillati</taxon>
        <taxon>Actinomycetota</taxon>
        <taxon>Actinomycetes</taxon>
        <taxon>Micromonosporales</taxon>
        <taxon>Micromonosporaceae</taxon>
    </lineage>
</organism>
<name>A0A6V8KQN2_9ACTN</name>
<dbReference type="AlphaFoldDB" id="A0A6V8KQN2"/>
<dbReference type="EMBL" id="BLPF01000005">
    <property type="protein sequence ID" value="GFJ86154.1"/>
    <property type="molecule type" value="Genomic_DNA"/>
</dbReference>